<accession>A0ABD3MNZ7</accession>
<sequence>MWTDNPIFFAIRNGQHDAFEIILSKRTAEAIRIISGEETIAETVGKYHVSLQRQLESTMSVCKKS</sequence>
<dbReference type="AlphaFoldDB" id="A0ABD3MNZ7"/>
<name>A0ABD3MNZ7_9STRA</name>
<comment type="caution">
    <text evidence="1">The sequence shown here is derived from an EMBL/GenBank/DDBJ whole genome shotgun (WGS) entry which is preliminary data.</text>
</comment>
<keyword evidence="2" id="KW-1185">Reference proteome</keyword>
<gene>
    <name evidence="1" type="ORF">ACHAWO_003901</name>
</gene>
<evidence type="ECO:0000313" key="1">
    <source>
        <dbReference type="EMBL" id="KAL3765609.1"/>
    </source>
</evidence>
<proteinExistence type="predicted"/>
<evidence type="ECO:0000313" key="2">
    <source>
        <dbReference type="Proteomes" id="UP001530400"/>
    </source>
</evidence>
<dbReference type="Proteomes" id="UP001530400">
    <property type="component" value="Unassembled WGS sequence"/>
</dbReference>
<reference evidence="1 2" key="1">
    <citation type="submission" date="2024-10" db="EMBL/GenBank/DDBJ databases">
        <title>Updated reference genomes for cyclostephanoid diatoms.</title>
        <authorList>
            <person name="Roberts W.R."/>
            <person name="Alverson A.J."/>
        </authorList>
    </citation>
    <scope>NUCLEOTIDE SEQUENCE [LARGE SCALE GENOMIC DNA]</scope>
    <source>
        <strain evidence="1 2">AJA010-31</strain>
    </source>
</reference>
<protein>
    <submittedName>
        <fullName evidence="1">Uncharacterized protein</fullName>
    </submittedName>
</protein>
<organism evidence="1 2">
    <name type="scientific">Cyclotella atomus</name>
    <dbReference type="NCBI Taxonomy" id="382360"/>
    <lineage>
        <taxon>Eukaryota</taxon>
        <taxon>Sar</taxon>
        <taxon>Stramenopiles</taxon>
        <taxon>Ochrophyta</taxon>
        <taxon>Bacillariophyta</taxon>
        <taxon>Coscinodiscophyceae</taxon>
        <taxon>Thalassiosirophycidae</taxon>
        <taxon>Stephanodiscales</taxon>
        <taxon>Stephanodiscaceae</taxon>
        <taxon>Cyclotella</taxon>
    </lineage>
</organism>
<dbReference type="EMBL" id="JALLPJ020001399">
    <property type="protein sequence ID" value="KAL3765609.1"/>
    <property type="molecule type" value="Genomic_DNA"/>
</dbReference>